<reference evidence="2" key="2">
    <citation type="submission" date="2015-01" db="EMBL/GenBank/DDBJ databases">
        <title>Evolutionary Origins and Diversification of the Mycorrhizal Mutualists.</title>
        <authorList>
            <consortium name="DOE Joint Genome Institute"/>
            <consortium name="Mycorrhizal Genomics Consortium"/>
            <person name="Kohler A."/>
            <person name="Kuo A."/>
            <person name="Nagy L.G."/>
            <person name="Floudas D."/>
            <person name="Copeland A."/>
            <person name="Barry K.W."/>
            <person name="Cichocki N."/>
            <person name="Veneault-Fourrey C."/>
            <person name="LaButti K."/>
            <person name="Lindquist E.A."/>
            <person name="Lipzen A."/>
            <person name="Lundell T."/>
            <person name="Morin E."/>
            <person name="Murat C."/>
            <person name="Riley R."/>
            <person name="Ohm R."/>
            <person name="Sun H."/>
            <person name="Tunlid A."/>
            <person name="Henrissat B."/>
            <person name="Grigoriev I.V."/>
            <person name="Hibbett D.S."/>
            <person name="Martin F."/>
        </authorList>
    </citation>
    <scope>NUCLEOTIDE SEQUENCE [LARGE SCALE GENOMIC DNA]</scope>
    <source>
        <strain evidence="2">MAFF 305830</strain>
    </source>
</reference>
<protein>
    <submittedName>
        <fullName evidence="1">Uncharacterized protein</fullName>
    </submittedName>
</protein>
<keyword evidence="2" id="KW-1185">Reference proteome</keyword>
<reference evidence="1 2" key="1">
    <citation type="submission" date="2014-04" db="EMBL/GenBank/DDBJ databases">
        <authorList>
            <consortium name="DOE Joint Genome Institute"/>
            <person name="Kuo A."/>
            <person name="Zuccaro A."/>
            <person name="Kohler A."/>
            <person name="Nagy L.G."/>
            <person name="Floudas D."/>
            <person name="Copeland A."/>
            <person name="Barry K.W."/>
            <person name="Cichocki N."/>
            <person name="Veneault-Fourrey C."/>
            <person name="LaButti K."/>
            <person name="Lindquist E.A."/>
            <person name="Lipzen A."/>
            <person name="Lundell T."/>
            <person name="Morin E."/>
            <person name="Murat C."/>
            <person name="Sun H."/>
            <person name="Tunlid A."/>
            <person name="Henrissat B."/>
            <person name="Grigoriev I.V."/>
            <person name="Hibbett D.S."/>
            <person name="Martin F."/>
            <person name="Nordberg H.P."/>
            <person name="Cantor M.N."/>
            <person name="Hua S.X."/>
        </authorList>
    </citation>
    <scope>NUCLEOTIDE SEQUENCE [LARGE SCALE GENOMIC DNA]</scope>
    <source>
        <strain evidence="1 2">MAFF 305830</strain>
    </source>
</reference>
<dbReference type="HOGENOM" id="CLU_580279_0_0_1"/>
<dbReference type="OrthoDB" id="2343366at2759"/>
<gene>
    <name evidence="1" type="ORF">M408DRAFT_203175</name>
</gene>
<proteinExistence type="predicted"/>
<name>A0A0C3AHJ9_SERVB</name>
<organism evidence="1 2">
    <name type="scientific">Serendipita vermifera MAFF 305830</name>
    <dbReference type="NCBI Taxonomy" id="933852"/>
    <lineage>
        <taxon>Eukaryota</taxon>
        <taxon>Fungi</taxon>
        <taxon>Dikarya</taxon>
        <taxon>Basidiomycota</taxon>
        <taxon>Agaricomycotina</taxon>
        <taxon>Agaricomycetes</taxon>
        <taxon>Sebacinales</taxon>
        <taxon>Serendipitaceae</taxon>
        <taxon>Serendipita</taxon>
    </lineage>
</organism>
<dbReference type="AlphaFoldDB" id="A0A0C3AHJ9"/>
<accession>A0A0C3AHJ9</accession>
<dbReference type="STRING" id="933852.A0A0C3AHJ9"/>
<dbReference type="Proteomes" id="UP000054097">
    <property type="component" value="Unassembled WGS sequence"/>
</dbReference>
<evidence type="ECO:0000313" key="2">
    <source>
        <dbReference type="Proteomes" id="UP000054097"/>
    </source>
</evidence>
<sequence length="446" mass="49966">MDEAQFIEQYNAYLQTIADARITYVRRWLRDNTIRFGEKVEILALIRRFEGLAKELKAAVVLCGLSCSSCGLLCLDQKHHSGKHDCKTSHCCPTLCTFELQHTEDTVPSCDMPAGHAGRHVCKILPHLCGAPCDLSGRNGCMLSCTKPPDHMEDEHLCPARVHACGEPCSVIGADGVPLCTRNCVVDSRLDHHVHCCERPLECTEKCQMCSSRCAAGDHFHALEDGAIHLCGQEHVCPRRCESMGICEIATKPQKIEETFVGRYNTFQYTKYAQEARRLPCIIPVHPTRLGHDGPHVHSEDTTAFHYCEESCEHCGYYCTLPLGHTQKEHDTAHGSMAQAEWIVEGEDTTALELEGRKYATGDSGAPMLCSLLCKTMGRHVHIAPCRAEEADECQDDELEHIVRPNAQEQHDWITHRLFWARSGFKDPYTNSEQAEFGLWYASKSS</sequence>
<evidence type="ECO:0000313" key="1">
    <source>
        <dbReference type="EMBL" id="KIM19569.1"/>
    </source>
</evidence>
<dbReference type="EMBL" id="KN824620">
    <property type="protein sequence ID" value="KIM19569.1"/>
    <property type="molecule type" value="Genomic_DNA"/>
</dbReference>